<accession>A0ABQ8TPA0</accession>
<comment type="caution">
    <text evidence="1">The sequence shown here is derived from an EMBL/GenBank/DDBJ whole genome shotgun (WGS) entry which is preliminary data.</text>
</comment>
<gene>
    <name evidence="1" type="ORF">ANN_10130</name>
</gene>
<keyword evidence="2" id="KW-1185">Reference proteome</keyword>
<sequence length="146" mass="17041">MDLREMRYDDRDWINLAQDRDRWRAYFPNEIDCAHWKLNQWRGEHLGKSQEMKFKDSTSDVATGVAQSVKALACRSEVALRRGFYPAWADYLVGFLRGFPQPCEQGLVTPREGYTVHESENKAPRKMLTTKRNGWAGNRGKCTRKL</sequence>
<name>A0ABQ8TPA0_PERAM</name>
<organism evidence="1 2">
    <name type="scientific">Periplaneta americana</name>
    <name type="common">American cockroach</name>
    <name type="synonym">Blatta americana</name>
    <dbReference type="NCBI Taxonomy" id="6978"/>
    <lineage>
        <taxon>Eukaryota</taxon>
        <taxon>Metazoa</taxon>
        <taxon>Ecdysozoa</taxon>
        <taxon>Arthropoda</taxon>
        <taxon>Hexapoda</taxon>
        <taxon>Insecta</taxon>
        <taxon>Pterygota</taxon>
        <taxon>Neoptera</taxon>
        <taxon>Polyneoptera</taxon>
        <taxon>Dictyoptera</taxon>
        <taxon>Blattodea</taxon>
        <taxon>Blattoidea</taxon>
        <taxon>Blattidae</taxon>
        <taxon>Blattinae</taxon>
        <taxon>Periplaneta</taxon>
    </lineage>
</organism>
<evidence type="ECO:0000313" key="1">
    <source>
        <dbReference type="EMBL" id="KAJ4448118.1"/>
    </source>
</evidence>
<evidence type="ECO:0000313" key="2">
    <source>
        <dbReference type="Proteomes" id="UP001148838"/>
    </source>
</evidence>
<protein>
    <submittedName>
        <fullName evidence="1">Uncharacterized protein</fullName>
    </submittedName>
</protein>
<dbReference type="EMBL" id="JAJSOF020000005">
    <property type="protein sequence ID" value="KAJ4448118.1"/>
    <property type="molecule type" value="Genomic_DNA"/>
</dbReference>
<reference evidence="1 2" key="1">
    <citation type="journal article" date="2022" name="Allergy">
        <title>Genome assembly and annotation of Periplaneta americana reveal a comprehensive cockroach allergen profile.</title>
        <authorList>
            <person name="Wang L."/>
            <person name="Xiong Q."/>
            <person name="Saelim N."/>
            <person name="Wang L."/>
            <person name="Nong W."/>
            <person name="Wan A.T."/>
            <person name="Shi M."/>
            <person name="Liu X."/>
            <person name="Cao Q."/>
            <person name="Hui J.H.L."/>
            <person name="Sookrung N."/>
            <person name="Leung T.F."/>
            <person name="Tungtrongchitr A."/>
            <person name="Tsui S.K.W."/>
        </authorList>
    </citation>
    <scope>NUCLEOTIDE SEQUENCE [LARGE SCALE GENOMIC DNA]</scope>
    <source>
        <strain evidence="1">PWHHKU_190912</strain>
    </source>
</reference>
<dbReference type="Proteomes" id="UP001148838">
    <property type="component" value="Unassembled WGS sequence"/>
</dbReference>
<proteinExistence type="predicted"/>